<feature type="compositionally biased region" description="Basic and acidic residues" evidence="1">
    <location>
        <begin position="46"/>
        <end position="57"/>
    </location>
</feature>
<feature type="compositionally biased region" description="Polar residues" evidence="1">
    <location>
        <begin position="31"/>
        <end position="45"/>
    </location>
</feature>
<dbReference type="Pfam" id="PF14478">
    <property type="entry name" value="DUF4430"/>
    <property type="match status" value="1"/>
</dbReference>
<evidence type="ECO:0000256" key="1">
    <source>
        <dbReference type="SAM" id="MobiDB-lite"/>
    </source>
</evidence>
<comment type="caution">
    <text evidence="4">The sequence shown here is derived from an EMBL/GenBank/DDBJ whole genome shotgun (WGS) entry which is preliminary data.</text>
</comment>
<dbReference type="Gene3D" id="2.170.130.30">
    <property type="match status" value="1"/>
</dbReference>
<evidence type="ECO:0000313" key="5">
    <source>
        <dbReference type="Proteomes" id="UP000012589"/>
    </source>
</evidence>
<dbReference type="STRING" id="1235802.C823_03352"/>
<evidence type="ECO:0000313" key="4">
    <source>
        <dbReference type="EMBL" id="EMZ24088.1"/>
    </source>
</evidence>
<feature type="domain" description="Transcobalamin-like C-terminal" evidence="3">
    <location>
        <begin position="94"/>
        <end position="164"/>
    </location>
</feature>
<dbReference type="eggNOG" id="ENOG5032UF8">
    <property type="taxonomic scope" value="Bacteria"/>
</dbReference>
<evidence type="ECO:0000256" key="2">
    <source>
        <dbReference type="SAM" id="SignalP"/>
    </source>
</evidence>
<keyword evidence="2" id="KW-0732">Signal</keyword>
<reference evidence="4 5" key="1">
    <citation type="journal article" date="2014" name="Genome Announc.">
        <title>Draft genome sequences of the altered schaedler flora, a defined bacterial community from gnotobiotic mice.</title>
        <authorList>
            <person name="Wannemuehler M.J."/>
            <person name="Overstreet A.M."/>
            <person name="Ward D.V."/>
            <person name="Phillips G.J."/>
        </authorList>
    </citation>
    <scope>NUCLEOTIDE SEQUENCE [LARGE SCALE GENOMIC DNA]</scope>
    <source>
        <strain evidence="4 5">ASF492</strain>
    </source>
</reference>
<feature type="chain" id="PRO_5039263876" description="Transcobalamin-like C-terminal domain-containing protein" evidence="2">
    <location>
        <begin position="24"/>
        <end position="165"/>
    </location>
</feature>
<proteinExistence type="predicted"/>
<dbReference type="OrthoDB" id="1906526at2"/>
<dbReference type="AlphaFoldDB" id="N2ACA0"/>
<dbReference type="EMBL" id="AQFT01000100">
    <property type="protein sequence ID" value="EMZ24088.1"/>
    <property type="molecule type" value="Genomic_DNA"/>
</dbReference>
<gene>
    <name evidence="4" type="ORF">C823_03352</name>
</gene>
<dbReference type="HOGENOM" id="CLU_1693225_0_0_9"/>
<dbReference type="PATRIC" id="fig|1235802.3.peg.3537"/>
<name>N2ACA0_9FIRM</name>
<evidence type="ECO:0000259" key="3">
    <source>
        <dbReference type="Pfam" id="PF14478"/>
    </source>
</evidence>
<protein>
    <recommendedName>
        <fullName evidence="3">Transcobalamin-like C-terminal domain-containing protein</fullName>
    </recommendedName>
</protein>
<dbReference type="InterPro" id="IPR027954">
    <property type="entry name" value="Transcobalamin-like_C"/>
</dbReference>
<organism evidence="4 5">
    <name type="scientific">Eubacterium plexicaudatum ASF492</name>
    <dbReference type="NCBI Taxonomy" id="1235802"/>
    <lineage>
        <taxon>Bacteria</taxon>
        <taxon>Bacillati</taxon>
        <taxon>Bacillota</taxon>
        <taxon>Clostridia</taxon>
        <taxon>Eubacteriales</taxon>
        <taxon>Eubacteriaceae</taxon>
        <taxon>Eubacterium</taxon>
    </lineage>
</organism>
<dbReference type="PROSITE" id="PS51257">
    <property type="entry name" value="PROKAR_LIPOPROTEIN"/>
    <property type="match status" value="1"/>
</dbReference>
<sequence length="165" mass="17797">MQKKIRQKLFSCILCIVLTVATALVTTGCNGATGKQDSQTGQTSDTKVEEEQKKDADGSWPDGSVIGEGARQFRLTVTDAEGSEIELEIHTDEDTVGAALSELGVIAGDEGEYGLYVTTVNGVKADYDKDGMYWALYINDAYAQTGVDSTEIKEGDSYCFKLEKA</sequence>
<keyword evidence="5" id="KW-1185">Reference proteome</keyword>
<feature type="region of interest" description="Disordered" evidence="1">
    <location>
        <begin position="31"/>
        <end position="62"/>
    </location>
</feature>
<feature type="signal peptide" evidence="2">
    <location>
        <begin position="1"/>
        <end position="23"/>
    </location>
</feature>
<accession>N2ACA0</accession>
<dbReference type="Proteomes" id="UP000012589">
    <property type="component" value="Unassembled WGS sequence"/>
</dbReference>